<evidence type="ECO:0000313" key="2">
    <source>
        <dbReference type="WBParaSite" id="ES5_v2.g10715.t1"/>
    </source>
</evidence>
<proteinExistence type="predicted"/>
<dbReference type="WBParaSite" id="ES5_v2.g10715.t1">
    <property type="protein sequence ID" value="ES5_v2.g10715.t1"/>
    <property type="gene ID" value="ES5_v2.g10715"/>
</dbReference>
<reference evidence="2" key="1">
    <citation type="submission" date="2022-11" db="UniProtKB">
        <authorList>
            <consortium name="WormBaseParasite"/>
        </authorList>
    </citation>
    <scope>IDENTIFICATION</scope>
</reference>
<dbReference type="Proteomes" id="UP000887579">
    <property type="component" value="Unplaced"/>
</dbReference>
<protein>
    <submittedName>
        <fullName evidence="2">Uncharacterized protein</fullName>
    </submittedName>
</protein>
<accession>A0AC34F1P3</accession>
<organism evidence="1 2">
    <name type="scientific">Panagrolaimus sp. ES5</name>
    <dbReference type="NCBI Taxonomy" id="591445"/>
    <lineage>
        <taxon>Eukaryota</taxon>
        <taxon>Metazoa</taxon>
        <taxon>Ecdysozoa</taxon>
        <taxon>Nematoda</taxon>
        <taxon>Chromadorea</taxon>
        <taxon>Rhabditida</taxon>
        <taxon>Tylenchina</taxon>
        <taxon>Panagrolaimomorpha</taxon>
        <taxon>Panagrolaimoidea</taxon>
        <taxon>Panagrolaimidae</taxon>
        <taxon>Panagrolaimus</taxon>
    </lineage>
</organism>
<name>A0AC34F1P3_9BILA</name>
<evidence type="ECO:0000313" key="1">
    <source>
        <dbReference type="Proteomes" id="UP000887579"/>
    </source>
</evidence>
<sequence>MPSLAAAVIQITNPRFKKEEQLINRPTDLGCPCPEDLKKNLNYFCTRITNSDGIMMKKSEWNKYINIFVNASADEYILQLTLPQIKGFIKKLMNVLTQKKNNYRNPVGCILAHWVLRLRPKFYARYKTDIFHEIQISNALRKIPKSKKHFKKVFIALEQQSHVIPP</sequence>